<keyword evidence="2" id="KW-1185">Reference proteome</keyword>
<proteinExistence type="predicted"/>
<comment type="caution">
    <text evidence="1">The sequence shown here is derived from an EMBL/GenBank/DDBJ whole genome shotgun (WGS) entry which is preliminary data.</text>
</comment>
<protein>
    <submittedName>
        <fullName evidence="1">Uncharacterized protein</fullName>
    </submittedName>
</protein>
<dbReference type="Proteomes" id="UP001595829">
    <property type="component" value="Unassembled WGS sequence"/>
</dbReference>
<evidence type="ECO:0000313" key="2">
    <source>
        <dbReference type="Proteomes" id="UP001595829"/>
    </source>
</evidence>
<organism evidence="1 2">
    <name type="scientific">Streptomyces coeruleoprunus</name>
    <dbReference type="NCBI Taxonomy" id="285563"/>
    <lineage>
        <taxon>Bacteria</taxon>
        <taxon>Bacillati</taxon>
        <taxon>Actinomycetota</taxon>
        <taxon>Actinomycetes</taxon>
        <taxon>Kitasatosporales</taxon>
        <taxon>Streptomycetaceae</taxon>
        <taxon>Streptomyces</taxon>
    </lineage>
</organism>
<reference evidence="2" key="1">
    <citation type="journal article" date="2019" name="Int. J. Syst. Evol. Microbiol.">
        <title>The Global Catalogue of Microorganisms (GCM) 10K type strain sequencing project: providing services to taxonomists for standard genome sequencing and annotation.</title>
        <authorList>
            <consortium name="The Broad Institute Genomics Platform"/>
            <consortium name="The Broad Institute Genome Sequencing Center for Infectious Disease"/>
            <person name="Wu L."/>
            <person name="Ma J."/>
        </authorList>
    </citation>
    <scope>NUCLEOTIDE SEQUENCE [LARGE SCALE GENOMIC DNA]</scope>
    <source>
        <strain evidence="2">CGMCC 4.1648</strain>
    </source>
</reference>
<name>A0ABV9XH85_9ACTN</name>
<sequence length="110" mass="11791">MYRQGDVLIVPIEESAVPAHATAAGAPEEPRDARGRLVLALGEVTGHAHAVLGPGRLVREAGPFGPMLLHLPDGGRVVHEEHAAIPLPKGWYRVVRQREYVPGSVRVVAD</sequence>
<dbReference type="RefSeq" id="WP_345687839.1">
    <property type="nucleotide sequence ID" value="NZ_BAABIT010000001.1"/>
</dbReference>
<dbReference type="EMBL" id="JBHSJD010000011">
    <property type="protein sequence ID" value="MFC5023691.1"/>
    <property type="molecule type" value="Genomic_DNA"/>
</dbReference>
<gene>
    <name evidence="1" type="ORF">ACFPM3_16245</name>
</gene>
<evidence type="ECO:0000313" key="1">
    <source>
        <dbReference type="EMBL" id="MFC5023691.1"/>
    </source>
</evidence>
<accession>A0ABV9XH85</accession>